<proteinExistence type="inferred from homology"/>
<evidence type="ECO:0000256" key="3">
    <source>
        <dbReference type="ARBA" id="ARBA00011738"/>
    </source>
</evidence>
<reference evidence="25" key="1">
    <citation type="submission" date="2025-08" db="UniProtKB">
        <authorList>
            <consortium name="RefSeq"/>
        </authorList>
    </citation>
    <scope>IDENTIFICATION</scope>
    <source>
        <tissue evidence="25">Blood</tissue>
    </source>
</reference>
<dbReference type="Gene3D" id="1.20.82.10">
    <property type="entry name" value="ADP Ribosyl Cyclase, Chain A, domain 1"/>
    <property type="match status" value="1"/>
</dbReference>
<evidence type="ECO:0000256" key="13">
    <source>
        <dbReference type="ARBA" id="ARBA00023027"/>
    </source>
</evidence>
<keyword evidence="24" id="KW-1185">Reference proteome</keyword>
<evidence type="ECO:0000256" key="1">
    <source>
        <dbReference type="ARBA" id="ARBA00004606"/>
    </source>
</evidence>
<dbReference type="GO" id="GO:0016740">
    <property type="term" value="F:transferase activity"/>
    <property type="evidence" value="ECO:0007669"/>
    <property type="project" value="UniProtKB-KW"/>
</dbReference>
<dbReference type="GO" id="GO:0030890">
    <property type="term" value="P:positive regulation of B cell proliferation"/>
    <property type="evidence" value="ECO:0007669"/>
    <property type="project" value="TreeGrafter"/>
</dbReference>
<keyword evidence="13" id="KW-0520">NAD</keyword>
<evidence type="ECO:0000256" key="11">
    <source>
        <dbReference type="ARBA" id="ARBA00022968"/>
    </source>
</evidence>
<dbReference type="GO" id="GO:0061809">
    <property type="term" value="F:NAD+ nucleosidase activity, cyclic ADP-ribose generating"/>
    <property type="evidence" value="ECO:0007669"/>
    <property type="project" value="UniProtKB-EC"/>
</dbReference>
<feature type="transmembrane region" description="Helical" evidence="23">
    <location>
        <begin position="12"/>
        <end position="40"/>
    </location>
</feature>
<keyword evidence="10" id="KW-0521">NADP</keyword>
<organism evidence="24 25">
    <name type="scientific">Apteryx mantelli</name>
    <name type="common">North Island brown kiwi</name>
    <dbReference type="NCBI Taxonomy" id="2696672"/>
    <lineage>
        <taxon>Eukaryota</taxon>
        <taxon>Metazoa</taxon>
        <taxon>Chordata</taxon>
        <taxon>Craniata</taxon>
        <taxon>Vertebrata</taxon>
        <taxon>Euteleostomi</taxon>
        <taxon>Archelosauria</taxon>
        <taxon>Archosauria</taxon>
        <taxon>Dinosauria</taxon>
        <taxon>Saurischia</taxon>
        <taxon>Theropoda</taxon>
        <taxon>Coelurosauria</taxon>
        <taxon>Aves</taxon>
        <taxon>Palaeognathae</taxon>
        <taxon>Apterygiformes</taxon>
        <taxon>Apterygidae</taxon>
        <taxon>Apteryx</taxon>
    </lineage>
</organism>
<evidence type="ECO:0000256" key="9">
    <source>
        <dbReference type="ARBA" id="ARBA00022801"/>
    </source>
</evidence>
<evidence type="ECO:0000256" key="6">
    <source>
        <dbReference type="ARBA" id="ARBA00015644"/>
    </source>
</evidence>
<dbReference type="GeneID" id="106498697"/>
<dbReference type="GO" id="GO:0016849">
    <property type="term" value="F:phosphorus-oxygen lyase activity"/>
    <property type="evidence" value="ECO:0007669"/>
    <property type="project" value="TreeGrafter"/>
</dbReference>
<evidence type="ECO:0000256" key="10">
    <source>
        <dbReference type="ARBA" id="ARBA00022857"/>
    </source>
</evidence>
<evidence type="ECO:0000256" key="19">
    <source>
        <dbReference type="ARBA" id="ARBA00030418"/>
    </source>
</evidence>
<evidence type="ECO:0000256" key="4">
    <source>
        <dbReference type="ARBA" id="ARBA00011982"/>
    </source>
</evidence>
<keyword evidence="15" id="KW-1015">Disulfide bond</keyword>
<protein>
    <recommendedName>
        <fullName evidence="6">ADP-ribosyl cyclase/cyclic ADP-ribose hydrolase 1</fullName>
        <ecNumber evidence="5">2.4.99.20</ecNumber>
        <ecNumber evidence="4">3.2.2.6</ecNumber>
    </recommendedName>
    <alternativeName>
        <fullName evidence="21">2'-phospho-ADP-ribosyl cyclase</fullName>
    </alternativeName>
    <alternativeName>
        <fullName evidence="19">2'-phospho-ADP-ribosyl cyclase/2'-phospho-cyclic-ADP-ribose transferase</fullName>
    </alternativeName>
    <alternativeName>
        <fullName evidence="17">2'-phospho-cyclic-ADP-ribose transferase</fullName>
    </alternativeName>
    <alternativeName>
        <fullName evidence="20">ADP-ribosyl cyclase 1</fullName>
    </alternativeName>
    <alternativeName>
        <fullName evidence="18">Cyclic ADP-ribose hydrolase 1</fullName>
    </alternativeName>
</protein>
<comment type="catalytic activity">
    <reaction evidence="22">
        <text>NAD(+) + H2O = ADP-D-ribose + nicotinamide + H(+)</text>
        <dbReference type="Rhea" id="RHEA:16301"/>
        <dbReference type="ChEBI" id="CHEBI:15377"/>
        <dbReference type="ChEBI" id="CHEBI:15378"/>
        <dbReference type="ChEBI" id="CHEBI:17154"/>
        <dbReference type="ChEBI" id="CHEBI:57540"/>
        <dbReference type="ChEBI" id="CHEBI:57967"/>
        <dbReference type="EC" id="3.2.2.6"/>
    </reaction>
</comment>
<keyword evidence="16" id="KW-0325">Glycoprotein</keyword>
<dbReference type="EC" id="3.2.2.6" evidence="4"/>
<comment type="subcellular location">
    <subcellularLocation>
        <location evidence="1">Membrane</location>
        <topology evidence="1">Single-pass type II membrane protein</topology>
    </subcellularLocation>
</comment>
<evidence type="ECO:0000256" key="2">
    <source>
        <dbReference type="ARBA" id="ARBA00005406"/>
    </source>
</evidence>
<sequence length="308" mass="34461">MPLQHSSARTWLRIVLLAGIVVLLVSLVVAVVLASVLTLGKQEISPKMLKWEDIGTTRNLQEVILGRCYSYVSARHPELGDKDCLKIWESLKHAFIYKNPCNITTEDYQPLMELASHPIPCNKSLFWSKTNDLVHRYTKSNHNFLTLEDTLLGYMTDRVSWCGDPSAPGINYESCPKRSECESNPSSVFWKMASKMFAEAACGVVQVMLNGSIEAGAFRSSSIFGSIEISNLNPDKVSAVQIWLMHDIGGPQSESCSGHSIKRLKGILEERNFKITCEENYRSVQLLQCVNNPDHADCRLCSSNMETP</sequence>
<evidence type="ECO:0000256" key="20">
    <source>
        <dbReference type="ARBA" id="ARBA00031355"/>
    </source>
</evidence>
<evidence type="ECO:0000313" key="25">
    <source>
        <dbReference type="RefSeq" id="XP_013815413.1"/>
    </source>
</evidence>
<dbReference type="EC" id="2.4.99.20" evidence="5"/>
<dbReference type="Proteomes" id="UP001652627">
    <property type="component" value="Chromosome 5"/>
</dbReference>
<comment type="subunit">
    <text evidence="3">Homodimer.</text>
</comment>
<evidence type="ECO:0000256" key="17">
    <source>
        <dbReference type="ARBA" id="ARBA00029787"/>
    </source>
</evidence>
<keyword evidence="9" id="KW-0378">Hydrolase</keyword>
<dbReference type="OrthoDB" id="10028716at2759"/>
<keyword evidence="11" id="KW-0735">Signal-anchor</keyword>
<dbReference type="Gene3D" id="3.40.50.720">
    <property type="entry name" value="NAD(P)-binding Rossmann-like Domain"/>
    <property type="match status" value="1"/>
</dbReference>
<evidence type="ECO:0000256" key="5">
    <source>
        <dbReference type="ARBA" id="ARBA00012600"/>
    </source>
</evidence>
<evidence type="ECO:0000256" key="12">
    <source>
        <dbReference type="ARBA" id="ARBA00022989"/>
    </source>
</evidence>
<dbReference type="InterPro" id="IPR003193">
    <property type="entry name" value="ADP-ribosyl_cyclase"/>
</dbReference>
<evidence type="ECO:0000256" key="7">
    <source>
        <dbReference type="ARBA" id="ARBA00022679"/>
    </source>
</evidence>
<dbReference type="GO" id="GO:0005886">
    <property type="term" value="C:plasma membrane"/>
    <property type="evidence" value="ECO:0007669"/>
    <property type="project" value="TreeGrafter"/>
</dbReference>
<dbReference type="CDD" id="cd04759">
    <property type="entry name" value="Rib_hydrolase"/>
    <property type="match status" value="1"/>
</dbReference>
<dbReference type="AlphaFoldDB" id="A0A8B7JZI2"/>
<evidence type="ECO:0000256" key="15">
    <source>
        <dbReference type="ARBA" id="ARBA00023157"/>
    </source>
</evidence>
<dbReference type="SUPFAM" id="SSF52309">
    <property type="entry name" value="N-(deoxy)ribosyltransferase-like"/>
    <property type="match status" value="1"/>
</dbReference>
<keyword evidence="8 23" id="KW-0812">Transmembrane</keyword>
<keyword evidence="12 23" id="KW-1133">Transmembrane helix</keyword>
<evidence type="ECO:0000256" key="16">
    <source>
        <dbReference type="ARBA" id="ARBA00023180"/>
    </source>
</evidence>
<evidence type="ECO:0000256" key="14">
    <source>
        <dbReference type="ARBA" id="ARBA00023136"/>
    </source>
</evidence>
<dbReference type="PANTHER" id="PTHR10912:SF5">
    <property type="entry name" value="ADP-RIBOSYL CYCLASE_CYCLIC ADP-RIBOSE HYDROLASE 1"/>
    <property type="match status" value="1"/>
</dbReference>
<comment type="similarity">
    <text evidence="2">Belongs to the ADP-ribosyl cyclase family.</text>
</comment>
<accession>A0A8B7JZI2</accession>
<gene>
    <name evidence="25" type="primary">LOC106498697</name>
</gene>
<evidence type="ECO:0000256" key="18">
    <source>
        <dbReference type="ARBA" id="ARBA00030272"/>
    </source>
</evidence>
<dbReference type="RefSeq" id="XP_013815413.1">
    <property type="nucleotide sequence ID" value="XM_013959959.2"/>
</dbReference>
<dbReference type="Pfam" id="PF02267">
    <property type="entry name" value="Rib_hydrolayse"/>
    <property type="match status" value="1"/>
</dbReference>
<keyword evidence="14 23" id="KW-0472">Membrane</keyword>
<evidence type="ECO:0000256" key="22">
    <source>
        <dbReference type="ARBA" id="ARBA00049238"/>
    </source>
</evidence>
<name>A0A8B7JZI2_9AVES</name>
<evidence type="ECO:0000256" key="8">
    <source>
        <dbReference type="ARBA" id="ARBA00022692"/>
    </source>
</evidence>
<dbReference type="PANTHER" id="PTHR10912">
    <property type="entry name" value="ADP-RIBOSYL CYCLASE"/>
    <property type="match status" value="1"/>
</dbReference>
<evidence type="ECO:0000256" key="23">
    <source>
        <dbReference type="SAM" id="Phobius"/>
    </source>
</evidence>
<evidence type="ECO:0000313" key="24">
    <source>
        <dbReference type="Proteomes" id="UP001652627"/>
    </source>
</evidence>
<keyword evidence="7" id="KW-0808">Transferase</keyword>
<evidence type="ECO:0000256" key="21">
    <source>
        <dbReference type="ARBA" id="ARBA00031840"/>
    </source>
</evidence>
<dbReference type="KEGG" id="aam:106498697"/>